<dbReference type="Proteomes" id="UP000004725">
    <property type="component" value="Unassembled WGS sequence"/>
</dbReference>
<organism evidence="1 2">
    <name type="scientific">Planococcus antarcticus DSM 14505</name>
    <dbReference type="NCBI Taxonomy" id="1185653"/>
    <lineage>
        <taxon>Bacteria</taxon>
        <taxon>Bacillati</taxon>
        <taxon>Bacillota</taxon>
        <taxon>Bacilli</taxon>
        <taxon>Bacillales</taxon>
        <taxon>Caryophanaceae</taxon>
        <taxon>Planococcus</taxon>
    </lineage>
</organism>
<name>A0AA87IM86_9BACL</name>
<proteinExistence type="predicted"/>
<gene>
    <name evidence="1" type="ORF">A1A1_06982</name>
</gene>
<dbReference type="AlphaFoldDB" id="A0AA87IM86"/>
<protein>
    <submittedName>
        <fullName evidence="1">Uncharacterized protein</fullName>
    </submittedName>
</protein>
<evidence type="ECO:0000313" key="2">
    <source>
        <dbReference type="Proteomes" id="UP000004725"/>
    </source>
</evidence>
<accession>A0AA87IM86</accession>
<sequence length="248" mass="29778">MIPKDIMQEFIAEMNRQGTERKAFINAALSNSIFSFKMPETKFTKIEIDYDRIKKIINQNSRYGWTLTQEIDFSYYFKDELLDSTFNQIDNHFYNFYSQNDWKFYHHTKNLILETIDPKWTELLNECFDSFEQDKYKSIIPTLFSIIEGETAFIYGTTDVGKDLFESMKTETRNIEHEFTKFTIYSLAEFIRWQLFGYQEFSKSRKSVINRNWVLHGRDDPIYWHKVDALRLINILSTVQLVKENQNG</sequence>
<reference evidence="1 2" key="1">
    <citation type="journal article" date="2012" name="J. Bacteriol.">
        <title>Genome Sequence of the Antarctic Psychrophile Bacterium Planococcus antarcticus DSM 14505.</title>
        <authorList>
            <person name="Margolles A."/>
            <person name="Gueimonde M."/>
            <person name="Sanchez B."/>
        </authorList>
    </citation>
    <scope>NUCLEOTIDE SEQUENCE [LARGE SCALE GENOMIC DNA]</scope>
    <source>
        <strain evidence="1 2">DSM 14505</strain>
    </source>
</reference>
<dbReference type="EMBL" id="AJYB01000019">
    <property type="protein sequence ID" value="EIM07206.1"/>
    <property type="molecule type" value="Genomic_DNA"/>
</dbReference>
<dbReference type="RefSeq" id="WP_006829400.1">
    <property type="nucleotide sequence ID" value="NZ_AJYB01000019.1"/>
</dbReference>
<comment type="caution">
    <text evidence="1">The sequence shown here is derived from an EMBL/GenBank/DDBJ whole genome shotgun (WGS) entry which is preliminary data.</text>
</comment>
<evidence type="ECO:0000313" key="1">
    <source>
        <dbReference type="EMBL" id="EIM07206.1"/>
    </source>
</evidence>